<protein>
    <submittedName>
        <fullName evidence="1">Uncharacterized protein</fullName>
    </submittedName>
</protein>
<sequence length="174" mass="19883">MASIVGTTSNSRRLFDNVKSIVGLLFEKEEQQLVRRELEMVSKNTALGGSPDGFRYLGMIFSHLTGRSRTMGQYKPLHPSLVPEMASISTERKVLDADRAKTTQALSLVLKDARSFQDMRDALPNCLRDIVPELRDYERTRPEAFTLADNPRSYNQYNKLKDKIDYYAAARLLY</sequence>
<gene>
    <name evidence="1" type="ORF">IH622_22850</name>
</gene>
<comment type="caution">
    <text evidence="1">The sequence shown here is derived from an EMBL/GenBank/DDBJ whole genome shotgun (WGS) entry which is preliminary data.</text>
</comment>
<dbReference type="RefSeq" id="WP_151687949.1">
    <property type="nucleotide sequence ID" value="NZ_WBWO01000001.1"/>
</dbReference>
<evidence type="ECO:0000313" key="2">
    <source>
        <dbReference type="Proteomes" id="UP000642265"/>
    </source>
</evidence>
<reference evidence="1" key="2">
    <citation type="submission" date="2020-10" db="EMBL/GenBank/DDBJ databases">
        <title>Enrichment of novel Verrucomicrobia, Bacteroidetes and Krumholzibacteria in an oxygen-limited, methane- and iron-fed bioreactor inoculated with Bothnian Sea sediments.</title>
        <authorList>
            <person name="Martins P.D."/>
            <person name="de Jong A."/>
            <person name="Lenstra W.K."/>
            <person name="van Helmond N.A.G.M."/>
            <person name="Slomp C.P."/>
            <person name="Jetten M.S.M."/>
            <person name="Welte C.U."/>
            <person name="Rasigraf O."/>
        </authorList>
    </citation>
    <scope>NUCLEOTIDE SEQUENCE</scope>
    <source>
        <strain evidence="1">MAG47</strain>
    </source>
</reference>
<reference evidence="1" key="1">
    <citation type="submission" date="2020-09" db="EMBL/GenBank/DDBJ databases">
        <authorList>
            <person name="Dalcin Martins P."/>
        </authorList>
    </citation>
    <scope>NUCLEOTIDE SEQUENCE</scope>
    <source>
        <strain evidence="1">MAG47</strain>
    </source>
</reference>
<proteinExistence type="predicted"/>
<dbReference type="AlphaFoldDB" id="A0A8I0NAM1"/>
<dbReference type="EMBL" id="JACZKO010000063">
    <property type="protein sequence ID" value="MBE0563635.1"/>
    <property type="molecule type" value="Genomic_DNA"/>
</dbReference>
<accession>A0A8I0NAM1</accession>
<dbReference type="Proteomes" id="UP000642265">
    <property type="component" value="Unassembled WGS sequence"/>
</dbReference>
<evidence type="ECO:0000313" key="1">
    <source>
        <dbReference type="EMBL" id="MBE0563635.1"/>
    </source>
</evidence>
<name>A0A8I0NAM1_BRUAN</name>
<organism evidence="1 2">
    <name type="scientific">Brucella anthropi</name>
    <name type="common">Ochrobactrum anthropi</name>
    <dbReference type="NCBI Taxonomy" id="529"/>
    <lineage>
        <taxon>Bacteria</taxon>
        <taxon>Pseudomonadati</taxon>
        <taxon>Pseudomonadota</taxon>
        <taxon>Alphaproteobacteria</taxon>
        <taxon>Hyphomicrobiales</taxon>
        <taxon>Brucellaceae</taxon>
        <taxon>Brucella/Ochrobactrum group</taxon>
        <taxon>Brucella</taxon>
    </lineage>
</organism>